<dbReference type="Pfam" id="PF01895">
    <property type="entry name" value="PhoU"/>
    <property type="match status" value="2"/>
</dbReference>
<dbReference type="PIRSF" id="PIRSF003107">
    <property type="entry name" value="PhoU"/>
    <property type="match status" value="1"/>
</dbReference>
<evidence type="ECO:0000313" key="10">
    <source>
        <dbReference type="Proteomes" id="UP000031563"/>
    </source>
</evidence>
<evidence type="ECO:0000256" key="3">
    <source>
        <dbReference type="ARBA" id="ARBA00011738"/>
    </source>
</evidence>
<keyword evidence="5 7" id="KW-0963">Cytoplasm</keyword>
<evidence type="ECO:0000259" key="8">
    <source>
        <dbReference type="Pfam" id="PF01895"/>
    </source>
</evidence>
<dbReference type="RefSeq" id="WP_040048080.1">
    <property type="nucleotide sequence ID" value="NZ_JWIR02000074.1"/>
</dbReference>
<keyword evidence="4 7" id="KW-0813">Transport</keyword>
<dbReference type="PANTHER" id="PTHR42930:SF3">
    <property type="entry name" value="PHOSPHATE-SPECIFIC TRANSPORT SYSTEM ACCESSORY PROTEIN PHOU"/>
    <property type="match status" value="1"/>
</dbReference>
<dbReference type="Proteomes" id="UP000031563">
    <property type="component" value="Unassembled WGS sequence"/>
</dbReference>
<dbReference type="STRING" id="1221996.QY95_03539"/>
<evidence type="ECO:0000256" key="2">
    <source>
        <dbReference type="ARBA" id="ARBA00008107"/>
    </source>
</evidence>
<dbReference type="AlphaFoldDB" id="A0A0F5HQD1"/>
<evidence type="ECO:0000313" key="9">
    <source>
        <dbReference type="EMBL" id="KKB35250.1"/>
    </source>
</evidence>
<dbReference type="OrthoDB" id="9814256at2"/>
<keyword evidence="6 7" id="KW-0592">Phosphate transport</keyword>
<dbReference type="SUPFAM" id="SSF109755">
    <property type="entry name" value="PhoU-like"/>
    <property type="match status" value="1"/>
</dbReference>
<comment type="function">
    <text evidence="7">Plays a role in the regulation of phosphate uptake.</text>
</comment>
<comment type="caution">
    <text evidence="9">The sequence shown here is derived from an EMBL/GenBank/DDBJ whole genome shotgun (WGS) entry which is preliminary data.</text>
</comment>
<sequence length="219" mass="25050">MTIRKNFAVQLNNLQDKLMELGGFTQQALRRSMEALETQNVELALEVMEDDAKANMLEEEINDMAVWCIAQQQPVASDLRRIIGVIKIATAVERIADYAVNIAKSTIRIGDDPPIQSLDNIREMHRMLEEMLTLSLGAFQEEDIEKARRVAEMDDRVDDLYGETIRSYLSLNQTRPDTLPQVTQFAFVCRFLERGADHCTNIAENVYYLVTGKRYDLNS</sequence>
<dbReference type="PANTHER" id="PTHR42930">
    <property type="entry name" value="PHOSPHATE-SPECIFIC TRANSPORT SYSTEM ACCESSORY PROTEIN PHOU"/>
    <property type="match status" value="1"/>
</dbReference>
<comment type="similarity">
    <text evidence="2 7">Belongs to the PhoU family.</text>
</comment>
<proteinExistence type="inferred from homology"/>
<dbReference type="FunFam" id="1.20.58.220:FF:000004">
    <property type="entry name" value="Phosphate-specific transport system accessory protein PhoU"/>
    <property type="match status" value="1"/>
</dbReference>
<name>A0A0F5HQD1_BACTR</name>
<dbReference type="InterPro" id="IPR026022">
    <property type="entry name" value="PhoU_dom"/>
</dbReference>
<feature type="domain" description="PhoU" evidence="8">
    <location>
        <begin position="18"/>
        <end position="105"/>
    </location>
</feature>
<dbReference type="NCBIfam" id="TIGR02135">
    <property type="entry name" value="phoU_full"/>
    <property type="match status" value="1"/>
</dbReference>
<evidence type="ECO:0000256" key="1">
    <source>
        <dbReference type="ARBA" id="ARBA00004496"/>
    </source>
</evidence>
<organism evidence="9 10">
    <name type="scientific">Bacillus thermotolerans</name>
    <name type="common">Quasibacillus thermotolerans</name>
    <dbReference type="NCBI Taxonomy" id="1221996"/>
    <lineage>
        <taxon>Bacteria</taxon>
        <taxon>Bacillati</taxon>
        <taxon>Bacillota</taxon>
        <taxon>Bacilli</taxon>
        <taxon>Bacillales</taxon>
        <taxon>Bacillaceae</taxon>
        <taxon>Bacillus</taxon>
    </lineage>
</organism>
<reference evidence="9" key="1">
    <citation type="submission" date="2015-02" db="EMBL/GenBank/DDBJ databases">
        <title>Genome Assembly of Bacillaceae bacterium MTCC 8252.</title>
        <authorList>
            <person name="Verma A."/>
            <person name="Khatri I."/>
            <person name="Mual P."/>
            <person name="Subramanian S."/>
            <person name="Krishnamurthi S."/>
        </authorList>
    </citation>
    <scope>NUCLEOTIDE SEQUENCE [LARGE SCALE GENOMIC DNA]</scope>
    <source>
        <strain evidence="9">MTCC 8252</strain>
    </source>
</reference>
<dbReference type="EMBL" id="JWIR02000074">
    <property type="protein sequence ID" value="KKB35250.1"/>
    <property type="molecule type" value="Genomic_DNA"/>
</dbReference>
<gene>
    <name evidence="9" type="ORF">QY95_03539</name>
</gene>
<keyword evidence="10" id="KW-1185">Reference proteome</keyword>
<feature type="domain" description="PhoU" evidence="8">
    <location>
        <begin position="121"/>
        <end position="206"/>
    </location>
</feature>
<dbReference type="GO" id="GO:0045936">
    <property type="term" value="P:negative regulation of phosphate metabolic process"/>
    <property type="evidence" value="ECO:0007669"/>
    <property type="project" value="InterPro"/>
</dbReference>
<comment type="subcellular location">
    <subcellularLocation>
        <location evidence="1 7">Cytoplasm</location>
    </subcellularLocation>
</comment>
<accession>A0A0F5HQD1</accession>
<evidence type="ECO:0000256" key="4">
    <source>
        <dbReference type="ARBA" id="ARBA00022448"/>
    </source>
</evidence>
<dbReference type="Gene3D" id="1.20.58.220">
    <property type="entry name" value="Phosphate transport system protein phou homolog 2, domain 2"/>
    <property type="match status" value="1"/>
</dbReference>
<dbReference type="InterPro" id="IPR038078">
    <property type="entry name" value="PhoU-like_sf"/>
</dbReference>
<evidence type="ECO:0000256" key="5">
    <source>
        <dbReference type="ARBA" id="ARBA00022490"/>
    </source>
</evidence>
<dbReference type="GO" id="GO:0005737">
    <property type="term" value="C:cytoplasm"/>
    <property type="evidence" value="ECO:0007669"/>
    <property type="project" value="UniProtKB-SubCell"/>
</dbReference>
<dbReference type="GO" id="GO:0030643">
    <property type="term" value="P:intracellular phosphate ion homeostasis"/>
    <property type="evidence" value="ECO:0007669"/>
    <property type="project" value="InterPro"/>
</dbReference>
<comment type="subunit">
    <text evidence="3 7">Homodimer.</text>
</comment>
<dbReference type="GO" id="GO:0006817">
    <property type="term" value="P:phosphate ion transport"/>
    <property type="evidence" value="ECO:0007669"/>
    <property type="project" value="UniProtKB-KW"/>
</dbReference>
<dbReference type="InterPro" id="IPR028366">
    <property type="entry name" value="PhoU"/>
</dbReference>
<evidence type="ECO:0000256" key="7">
    <source>
        <dbReference type="PIRNR" id="PIRNR003107"/>
    </source>
</evidence>
<protein>
    <recommendedName>
        <fullName evidence="7">Phosphate-specific transport system accessory protein PhoU</fullName>
    </recommendedName>
</protein>
<evidence type="ECO:0000256" key="6">
    <source>
        <dbReference type="ARBA" id="ARBA00022592"/>
    </source>
</evidence>